<accession>A0A4P6YU45</accession>
<dbReference type="SUPFAM" id="SSF52540">
    <property type="entry name" value="P-loop containing nucleoside triphosphate hydrolases"/>
    <property type="match status" value="1"/>
</dbReference>
<dbReference type="PROSITE" id="PS50990">
    <property type="entry name" value="PEPTIDASE_C39"/>
    <property type="match status" value="1"/>
</dbReference>
<evidence type="ECO:0000256" key="4">
    <source>
        <dbReference type="ARBA" id="ARBA00022807"/>
    </source>
</evidence>
<dbReference type="Gene3D" id="3.40.50.300">
    <property type="entry name" value="P-loop containing nucleotide triphosphate hydrolases"/>
    <property type="match status" value="1"/>
</dbReference>
<dbReference type="SUPFAM" id="SSF90123">
    <property type="entry name" value="ABC transporter transmembrane region"/>
    <property type="match status" value="1"/>
</dbReference>
<keyword evidence="4" id="KW-0645">Protease</keyword>
<feature type="domain" description="ABC transporter" evidence="11">
    <location>
        <begin position="467"/>
        <end position="696"/>
    </location>
</feature>
<keyword evidence="5 14" id="KW-0067">ATP-binding</keyword>
<evidence type="ECO:0000259" key="13">
    <source>
        <dbReference type="PROSITE" id="PS50990"/>
    </source>
</evidence>
<dbReference type="Pfam" id="PF00664">
    <property type="entry name" value="ABC_membrane"/>
    <property type="match status" value="1"/>
</dbReference>
<keyword evidence="2 10" id="KW-0812">Transmembrane</keyword>
<protein>
    <submittedName>
        <fullName evidence="14">ATP-binding cassette domain-containing protein</fullName>
    </submittedName>
</protein>
<gene>
    <name evidence="14" type="ORF">EQG49_07335</name>
</gene>
<evidence type="ECO:0000313" key="14">
    <source>
        <dbReference type="EMBL" id="QBO36288.1"/>
    </source>
</evidence>
<dbReference type="GO" id="GO:0008234">
    <property type="term" value="F:cysteine-type peptidase activity"/>
    <property type="evidence" value="ECO:0007669"/>
    <property type="project" value="UniProtKB-KW"/>
</dbReference>
<evidence type="ECO:0000256" key="10">
    <source>
        <dbReference type="SAM" id="Phobius"/>
    </source>
</evidence>
<evidence type="ECO:0000313" key="15">
    <source>
        <dbReference type="Proteomes" id="UP000292886"/>
    </source>
</evidence>
<dbReference type="CDD" id="cd02425">
    <property type="entry name" value="Peptidase_C39F"/>
    <property type="match status" value="1"/>
</dbReference>
<evidence type="ECO:0000256" key="5">
    <source>
        <dbReference type="ARBA" id="ARBA00022840"/>
    </source>
</evidence>
<dbReference type="Pfam" id="PF00005">
    <property type="entry name" value="ABC_tran"/>
    <property type="match status" value="1"/>
</dbReference>
<keyword evidence="4" id="KW-0378">Hydrolase</keyword>
<dbReference type="GO" id="GO:0043213">
    <property type="term" value="P:bacteriocin transport"/>
    <property type="evidence" value="ECO:0007669"/>
    <property type="project" value="UniProtKB-KW"/>
</dbReference>
<dbReference type="CDD" id="cd03228">
    <property type="entry name" value="ABCC_MRP_Like"/>
    <property type="match status" value="1"/>
</dbReference>
<dbReference type="Proteomes" id="UP000292886">
    <property type="component" value="Chromosome"/>
</dbReference>
<organism evidence="14 15">
    <name type="scientific">Periweissella cryptocerci</name>
    <dbReference type="NCBI Taxonomy" id="2506420"/>
    <lineage>
        <taxon>Bacteria</taxon>
        <taxon>Bacillati</taxon>
        <taxon>Bacillota</taxon>
        <taxon>Bacilli</taxon>
        <taxon>Lactobacillales</taxon>
        <taxon>Lactobacillaceae</taxon>
        <taxon>Periweissella</taxon>
    </lineage>
</organism>
<dbReference type="GO" id="GO:0006508">
    <property type="term" value="P:proteolysis"/>
    <property type="evidence" value="ECO:0007669"/>
    <property type="project" value="InterPro"/>
</dbReference>
<evidence type="ECO:0000256" key="9">
    <source>
        <dbReference type="ARBA" id="ARBA00043264"/>
    </source>
</evidence>
<dbReference type="InterPro" id="IPR003439">
    <property type="entry name" value="ABC_transporter-like_ATP-bd"/>
</dbReference>
<dbReference type="PANTHER" id="PTHR24221:SF654">
    <property type="entry name" value="ATP-BINDING CASSETTE SUB-FAMILY B MEMBER 6"/>
    <property type="match status" value="1"/>
</dbReference>
<dbReference type="PROSITE" id="PS50893">
    <property type="entry name" value="ABC_TRANSPORTER_2"/>
    <property type="match status" value="1"/>
</dbReference>
<feature type="transmembrane region" description="Helical" evidence="10">
    <location>
        <begin position="376"/>
        <end position="397"/>
    </location>
</feature>
<dbReference type="Gene3D" id="3.90.70.10">
    <property type="entry name" value="Cysteine proteinases"/>
    <property type="match status" value="1"/>
</dbReference>
<dbReference type="InterPro" id="IPR033839">
    <property type="entry name" value="Lacticin_481_peptidase"/>
</dbReference>
<dbReference type="Pfam" id="PF03412">
    <property type="entry name" value="Peptidase_C39"/>
    <property type="match status" value="1"/>
</dbReference>
<proteinExistence type="predicted"/>
<dbReference type="GO" id="GO:0015031">
    <property type="term" value="P:protein transport"/>
    <property type="evidence" value="ECO:0007669"/>
    <property type="project" value="UniProtKB-KW"/>
</dbReference>
<dbReference type="InterPro" id="IPR036640">
    <property type="entry name" value="ABC1_TM_sf"/>
</dbReference>
<dbReference type="Gene3D" id="1.20.1560.10">
    <property type="entry name" value="ABC transporter type 1, transmembrane domain"/>
    <property type="match status" value="1"/>
</dbReference>
<evidence type="ECO:0000259" key="12">
    <source>
        <dbReference type="PROSITE" id="PS50929"/>
    </source>
</evidence>
<keyword evidence="8 10" id="KW-0472">Membrane</keyword>
<feature type="domain" description="ABC transmembrane type-1" evidence="12">
    <location>
        <begin position="161"/>
        <end position="433"/>
    </location>
</feature>
<dbReference type="KEGG" id="wei:EQG49_07335"/>
<dbReference type="EMBL" id="CP037940">
    <property type="protein sequence ID" value="QBO36288.1"/>
    <property type="molecule type" value="Genomic_DNA"/>
</dbReference>
<evidence type="ECO:0000256" key="2">
    <source>
        <dbReference type="ARBA" id="ARBA00022692"/>
    </source>
</evidence>
<dbReference type="OrthoDB" id="9762778at2"/>
<dbReference type="PANTHER" id="PTHR24221">
    <property type="entry name" value="ATP-BINDING CASSETTE SUB-FAMILY B"/>
    <property type="match status" value="1"/>
</dbReference>
<dbReference type="GO" id="GO:0005886">
    <property type="term" value="C:plasma membrane"/>
    <property type="evidence" value="ECO:0007669"/>
    <property type="project" value="UniProtKB-SubCell"/>
</dbReference>
<dbReference type="InterPro" id="IPR005074">
    <property type="entry name" value="Peptidase_C39"/>
</dbReference>
<evidence type="ECO:0000256" key="7">
    <source>
        <dbReference type="ARBA" id="ARBA00022989"/>
    </source>
</evidence>
<dbReference type="GO" id="GO:0005524">
    <property type="term" value="F:ATP binding"/>
    <property type="evidence" value="ECO:0007669"/>
    <property type="project" value="UniProtKB-KW"/>
</dbReference>
<feature type="transmembrane region" description="Helical" evidence="10">
    <location>
        <begin position="160"/>
        <end position="182"/>
    </location>
</feature>
<evidence type="ECO:0000256" key="6">
    <source>
        <dbReference type="ARBA" id="ARBA00022927"/>
    </source>
</evidence>
<feature type="transmembrane region" description="Helical" evidence="10">
    <location>
        <begin position="262"/>
        <end position="284"/>
    </location>
</feature>
<dbReference type="GO" id="GO:0016887">
    <property type="term" value="F:ATP hydrolysis activity"/>
    <property type="evidence" value="ECO:0007669"/>
    <property type="project" value="InterPro"/>
</dbReference>
<evidence type="ECO:0000256" key="8">
    <source>
        <dbReference type="ARBA" id="ARBA00023136"/>
    </source>
</evidence>
<keyword evidence="3" id="KW-0547">Nucleotide-binding</keyword>
<dbReference type="InterPro" id="IPR003593">
    <property type="entry name" value="AAA+_ATPase"/>
</dbReference>
<dbReference type="InterPro" id="IPR011527">
    <property type="entry name" value="ABC1_TM_dom"/>
</dbReference>
<keyword evidence="15" id="KW-1185">Reference proteome</keyword>
<keyword evidence="9" id="KW-0080">Bacteriocin transport</keyword>
<dbReference type="InterPro" id="IPR027417">
    <property type="entry name" value="P-loop_NTPase"/>
</dbReference>
<keyword evidence="7 10" id="KW-1133">Transmembrane helix</keyword>
<keyword evidence="6" id="KW-0653">Protein transport</keyword>
<dbReference type="PROSITE" id="PS50929">
    <property type="entry name" value="ABC_TM1F"/>
    <property type="match status" value="1"/>
</dbReference>
<evidence type="ECO:0000256" key="1">
    <source>
        <dbReference type="ARBA" id="ARBA00004651"/>
    </source>
</evidence>
<feature type="transmembrane region" description="Helical" evidence="10">
    <location>
        <begin position="188"/>
        <end position="208"/>
    </location>
</feature>
<keyword evidence="4" id="KW-0788">Thiol protease</keyword>
<name>A0A4P6YU45_9LACO</name>
<dbReference type="RefSeq" id="WP_133363365.1">
    <property type="nucleotide sequence ID" value="NZ_CP037940.1"/>
</dbReference>
<feature type="domain" description="Peptidase C39" evidence="13">
    <location>
        <begin position="6"/>
        <end position="129"/>
    </location>
</feature>
<keyword evidence="6" id="KW-0813">Transport</keyword>
<sequence>MKVVLQNNNQDCLLACYSMILSFYGANVPIYQLYDQDLIPPDGLSVEFLKKLNTKYGLKMGAYKGGMDKIILVFRRLNAPFIIQWEDNHFVVVENIQKKCVSIVDPNYGRRKVSYGDFEKGYSGYVILLKNTSNFIKRQKINEFYPYLLNAFKGKNSIQYLISLGLIQLSTIGFSILIKQILSNQFPIISIIAMVLALCLGRFIGYLFERTAQINTNYKFEEKVTTKLFEGIFSRPLMYFRNNTPGAVLEKMNLRTSIRDSMLFNIIPAMINFLSVFVLFGYLILISPQLSLVALIVTFLYGVVNILIYKRRIASNSEYIQNLINLSETMQEDLVSIDQIKAQNFENKSVQRWKNSSWNTQVAYNGLLKIDSFANFFSQFFTFVNVTLLITFGMYLVSKNSLTIADLVLFQTGVTMFMGATSQVQAALFDLSNIDVYGNKLADMFEKVKAKSDSFITDSDTKSEVAIQVRNVSYDYPGTRDNILQNITFDINKGEKIAIVGASGAGKSTLLLILLGLLPVEGIVEYGDKNFRKNLGVVLQNMTMSKGTVLDNLIDNEITQESFDDVNAVLRDVNIFDAVNKLPKKLDSQLFQQGKNLSGGQVQRLLIARSLLNQSSLVFWDEAFSSLDNQNRKYLYEHVLRNDYYSNKTIVMISHHMDVTDFVDKIIYVNQRTHQVEVGTKEMLLQSSKDYRNFISNLEGSEKYA</sequence>
<dbReference type="SMART" id="SM00382">
    <property type="entry name" value="AAA"/>
    <property type="match status" value="1"/>
</dbReference>
<comment type="subcellular location">
    <subcellularLocation>
        <location evidence="1">Cell membrane</location>
        <topology evidence="1">Multi-pass membrane protein</topology>
    </subcellularLocation>
</comment>
<dbReference type="InterPro" id="IPR039421">
    <property type="entry name" value="Type_1_exporter"/>
</dbReference>
<dbReference type="AlphaFoldDB" id="A0A4P6YU45"/>
<evidence type="ECO:0000256" key="3">
    <source>
        <dbReference type="ARBA" id="ARBA00022741"/>
    </source>
</evidence>
<feature type="transmembrane region" description="Helical" evidence="10">
    <location>
        <begin position="290"/>
        <end position="309"/>
    </location>
</feature>
<reference evidence="15" key="1">
    <citation type="submission" date="2019-03" db="EMBL/GenBank/DDBJ databases">
        <title>Weissella sp. 26KH-42 Genome sequencing.</title>
        <authorList>
            <person name="Heo J."/>
            <person name="Kim S.-J."/>
            <person name="Kim J.-S."/>
            <person name="Hong S.-B."/>
            <person name="Kwon S.-W."/>
        </authorList>
    </citation>
    <scope>NUCLEOTIDE SEQUENCE [LARGE SCALE GENOMIC DNA]</scope>
    <source>
        <strain evidence="15">26KH-42</strain>
    </source>
</reference>
<dbReference type="GO" id="GO:0140359">
    <property type="term" value="F:ABC-type transporter activity"/>
    <property type="evidence" value="ECO:0007669"/>
    <property type="project" value="InterPro"/>
</dbReference>
<evidence type="ECO:0000259" key="11">
    <source>
        <dbReference type="PROSITE" id="PS50893"/>
    </source>
</evidence>